<feature type="compositionally biased region" description="Basic residues" evidence="1">
    <location>
        <begin position="1"/>
        <end position="12"/>
    </location>
</feature>
<comment type="caution">
    <text evidence="2">The sequence shown here is derived from an EMBL/GenBank/DDBJ whole genome shotgun (WGS) entry which is preliminary data.</text>
</comment>
<organism evidence="2 3">
    <name type="scientific">Ranatra chinensis</name>
    <dbReference type="NCBI Taxonomy" id="642074"/>
    <lineage>
        <taxon>Eukaryota</taxon>
        <taxon>Metazoa</taxon>
        <taxon>Ecdysozoa</taxon>
        <taxon>Arthropoda</taxon>
        <taxon>Hexapoda</taxon>
        <taxon>Insecta</taxon>
        <taxon>Pterygota</taxon>
        <taxon>Neoptera</taxon>
        <taxon>Paraneoptera</taxon>
        <taxon>Hemiptera</taxon>
        <taxon>Heteroptera</taxon>
        <taxon>Panheteroptera</taxon>
        <taxon>Nepomorpha</taxon>
        <taxon>Nepidae</taxon>
        <taxon>Ranatrinae</taxon>
        <taxon>Ranatra</taxon>
    </lineage>
</organism>
<dbReference type="EMBL" id="JBFDAA010000012">
    <property type="protein sequence ID" value="KAL1123463.1"/>
    <property type="molecule type" value="Genomic_DNA"/>
</dbReference>
<evidence type="ECO:0000313" key="3">
    <source>
        <dbReference type="Proteomes" id="UP001558652"/>
    </source>
</evidence>
<name>A0ABD0YQK5_9HEMI</name>
<reference evidence="2 3" key="1">
    <citation type="submission" date="2024-07" db="EMBL/GenBank/DDBJ databases">
        <title>Chromosome-level genome assembly of the water stick insect Ranatra chinensis (Heteroptera: Nepidae).</title>
        <authorList>
            <person name="Liu X."/>
        </authorList>
    </citation>
    <scope>NUCLEOTIDE SEQUENCE [LARGE SCALE GENOMIC DNA]</scope>
    <source>
        <strain evidence="2">Cailab_2021Rc</strain>
        <tissue evidence="2">Muscle</tissue>
    </source>
</reference>
<evidence type="ECO:0000256" key="1">
    <source>
        <dbReference type="SAM" id="MobiDB-lite"/>
    </source>
</evidence>
<keyword evidence="3" id="KW-1185">Reference proteome</keyword>
<dbReference type="Proteomes" id="UP001558652">
    <property type="component" value="Unassembled WGS sequence"/>
</dbReference>
<feature type="region of interest" description="Disordered" evidence="1">
    <location>
        <begin position="1"/>
        <end position="37"/>
    </location>
</feature>
<dbReference type="AlphaFoldDB" id="A0ABD0YQK5"/>
<protein>
    <submittedName>
        <fullName evidence="2">Uncharacterized protein</fullName>
    </submittedName>
</protein>
<evidence type="ECO:0000313" key="2">
    <source>
        <dbReference type="EMBL" id="KAL1123463.1"/>
    </source>
</evidence>
<proteinExistence type="predicted"/>
<gene>
    <name evidence="2" type="ORF">AAG570_002543</name>
</gene>
<feature type="compositionally biased region" description="Basic and acidic residues" evidence="1">
    <location>
        <begin position="13"/>
        <end position="25"/>
    </location>
</feature>
<sequence>MASKRRNMFHKNKTQETTEEGRPEEVDPSSPLSSYVTPQNWQPPAPIFPHMGQLLSTPIGPPVNQNTTHVSLPVYSGFSNTVPKSDISSAQFFYQDLGPLHMLVISPNKAVHELMFNYTITATFGGSSLLFAPGFMEGPTLPQLPVLSPPEPPS</sequence>
<accession>A0ABD0YQK5</accession>